<evidence type="ECO:0000256" key="5">
    <source>
        <dbReference type="ARBA" id="ARBA00023237"/>
    </source>
</evidence>
<evidence type="ECO:0000256" key="2">
    <source>
        <dbReference type="ARBA" id="ARBA00022729"/>
    </source>
</evidence>
<comment type="caution">
    <text evidence="8">The sequence shown here is derived from an EMBL/GenBank/DDBJ whole genome shotgun (WGS) entry which is preliminary data.</text>
</comment>
<dbReference type="InterPro" id="IPR032831">
    <property type="entry name" value="LptM_cons"/>
</dbReference>
<accession>A0ABV8P112</accession>
<evidence type="ECO:0000256" key="6">
    <source>
        <dbReference type="ARBA" id="ARBA00023288"/>
    </source>
</evidence>
<comment type="subcellular location">
    <subcellularLocation>
        <location evidence="1">Cell outer membrane</location>
        <topology evidence="1">Lipid-anchor</topology>
    </subcellularLocation>
</comment>
<proteinExistence type="predicted"/>
<reference evidence="9" key="1">
    <citation type="journal article" date="2019" name="Int. J. Syst. Evol. Microbiol.">
        <title>The Global Catalogue of Microorganisms (GCM) 10K type strain sequencing project: providing services to taxonomists for standard genome sequencing and annotation.</title>
        <authorList>
            <consortium name="The Broad Institute Genomics Platform"/>
            <consortium name="The Broad Institute Genome Sequencing Center for Infectious Disease"/>
            <person name="Wu L."/>
            <person name="Ma J."/>
        </authorList>
    </citation>
    <scope>NUCLEOTIDE SEQUENCE [LARGE SCALE GENOMIC DNA]</scope>
    <source>
        <strain evidence="9">LMG 24813</strain>
    </source>
</reference>
<evidence type="ECO:0000313" key="8">
    <source>
        <dbReference type="EMBL" id="MFC4201402.1"/>
    </source>
</evidence>
<dbReference type="NCBIfam" id="NF047847">
    <property type="entry name" value="SS_mature_LptM"/>
    <property type="match status" value="1"/>
</dbReference>
<dbReference type="RefSeq" id="WP_217963238.1">
    <property type="nucleotide sequence ID" value="NZ_JAHTBN010000002.1"/>
</dbReference>
<protein>
    <submittedName>
        <fullName evidence="8">Lipoprotein</fullName>
    </submittedName>
</protein>
<dbReference type="Proteomes" id="UP001595848">
    <property type="component" value="Unassembled WGS sequence"/>
</dbReference>
<evidence type="ECO:0000256" key="4">
    <source>
        <dbReference type="ARBA" id="ARBA00023139"/>
    </source>
</evidence>
<keyword evidence="2" id="KW-0732">Signal</keyword>
<gene>
    <name evidence="8" type="ORF">ACFOY1_10600</name>
</gene>
<keyword evidence="5" id="KW-0998">Cell outer membrane</keyword>
<evidence type="ECO:0000256" key="1">
    <source>
        <dbReference type="ARBA" id="ARBA00004459"/>
    </source>
</evidence>
<keyword evidence="9" id="KW-1185">Reference proteome</keyword>
<keyword evidence="6 8" id="KW-0449">Lipoprotein</keyword>
<evidence type="ECO:0000313" key="9">
    <source>
        <dbReference type="Proteomes" id="UP001595848"/>
    </source>
</evidence>
<keyword evidence="4" id="KW-0564">Palmitate</keyword>
<name>A0ABV8P112_9BURK</name>
<evidence type="ECO:0000256" key="7">
    <source>
        <dbReference type="SAM" id="MobiDB-lite"/>
    </source>
</evidence>
<dbReference type="Pfam" id="PF13627">
    <property type="entry name" value="LptM_cons"/>
    <property type="match status" value="1"/>
</dbReference>
<keyword evidence="3" id="KW-0472">Membrane</keyword>
<organism evidence="8 9">
    <name type="scientific">Candidimonas humi</name>
    <dbReference type="NCBI Taxonomy" id="683355"/>
    <lineage>
        <taxon>Bacteria</taxon>
        <taxon>Pseudomonadati</taxon>
        <taxon>Pseudomonadota</taxon>
        <taxon>Betaproteobacteria</taxon>
        <taxon>Burkholderiales</taxon>
        <taxon>Alcaligenaceae</taxon>
        <taxon>Candidimonas</taxon>
    </lineage>
</organism>
<sequence>MQASSGPARARHTPRIAAGLFLLALLAGCGYKGPLYMPRPPAPDASLTKPPQSVQLPAEKSSTGDNTATPAASQPVK</sequence>
<feature type="compositionally biased region" description="Polar residues" evidence="7">
    <location>
        <begin position="49"/>
        <end position="77"/>
    </location>
</feature>
<dbReference type="EMBL" id="JBHSBV010000003">
    <property type="protein sequence ID" value="MFC4201402.1"/>
    <property type="molecule type" value="Genomic_DNA"/>
</dbReference>
<feature type="region of interest" description="Disordered" evidence="7">
    <location>
        <begin position="37"/>
        <end position="77"/>
    </location>
</feature>
<evidence type="ECO:0000256" key="3">
    <source>
        <dbReference type="ARBA" id="ARBA00023136"/>
    </source>
</evidence>